<accession>B4D9R0</accession>
<dbReference type="InParanoid" id="B4D9R0"/>
<sequence>MLVLWGLWLLWLWQPERQVRLHTTQFLKKVQQRNWKAVPAFMADDFSDRWGHNKAAAVEDAEQVFSQFLFLTIENRTEQCEVHGREGTTSTWIKISGNGSAIAQLVMERVNGLQKPFIFTWRKVGSAPWEWQLTHIDQPELNIDPGAGF</sequence>
<dbReference type="Proteomes" id="UP000005824">
    <property type="component" value="Unassembled WGS sequence"/>
</dbReference>
<evidence type="ECO:0008006" key="3">
    <source>
        <dbReference type="Google" id="ProtNLM"/>
    </source>
</evidence>
<comment type="caution">
    <text evidence="1">The sequence shown here is derived from an EMBL/GenBank/DDBJ whole genome shotgun (WGS) entry which is preliminary data.</text>
</comment>
<reference evidence="1 2" key="1">
    <citation type="journal article" date="2011" name="J. Bacteriol.">
        <title>Genome sequence of Chthoniobacter flavus Ellin428, an aerobic heterotrophic soil bacterium.</title>
        <authorList>
            <person name="Kant R."/>
            <person name="van Passel M.W."/>
            <person name="Palva A."/>
            <person name="Lucas S."/>
            <person name="Lapidus A."/>
            <person name="Glavina Del Rio T."/>
            <person name="Dalin E."/>
            <person name="Tice H."/>
            <person name="Bruce D."/>
            <person name="Goodwin L."/>
            <person name="Pitluck S."/>
            <person name="Larimer F.W."/>
            <person name="Land M.L."/>
            <person name="Hauser L."/>
            <person name="Sangwan P."/>
            <person name="de Vos W.M."/>
            <person name="Janssen P.H."/>
            <person name="Smidt H."/>
        </authorList>
    </citation>
    <scope>NUCLEOTIDE SEQUENCE [LARGE SCALE GENOMIC DNA]</scope>
    <source>
        <strain evidence="1 2">Ellin428</strain>
    </source>
</reference>
<evidence type="ECO:0000313" key="2">
    <source>
        <dbReference type="Proteomes" id="UP000005824"/>
    </source>
</evidence>
<dbReference type="eggNOG" id="ENOG5033AI0">
    <property type="taxonomic scope" value="Bacteria"/>
</dbReference>
<name>B4D9R0_9BACT</name>
<dbReference type="AlphaFoldDB" id="B4D9R0"/>
<organism evidence="1 2">
    <name type="scientific">Chthoniobacter flavus Ellin428</name>
    <dbReference type="NCBI Taxonomy" id="497964"/>
    <lineage>
        <taxon>Bacteria</taxon>
        <taxon>Pseudomonadati</taxon>
        <taxon>Verrucomicrobiota</taxon>
        <taxon>Spartobacteria</taxon>
        <taxon>Chthoniobacterales</taxon>
        <taxon>Chthoniobacteraceae</taxon>
        <taxon>Chthoniobacter</taxon>
    </lineage>
</organism>
<evidence type="ECO:0000313" key="1">
    <source>
        <dbReference type="EMBL" id="EDY16841.1"/>
    </source>
</evidence>
<gene>
    <name evidence="1" type="ORF">CfE428DRAFT_5650</name>
</gene>
<protein>
    <recommendedName>
        <fullName evidence="3">SnoaL-like domain-containing protein</fullName>
    </recommendedName>
</protein>
<keyword evidence="2" id="KW-1185">Reference proteome</keyword>
<dbReference type="EMBL" id="ABVL01000027">
    <property type="protein sequence ID" value="EDY16841.1"/>
    <property type="molecule type" value="Genomic_DNA"/>
</dbReference>
<proteinExistence type="predicted"/>